<accession>A0ABS3H4D2</accession>
<feature type="transmembrane region" description="Helical" evidence="7">
    <location>
        <begin position="107"/>
        <end position="129"/>
    </location>
</feature>
<feature type="transmembrane region" description="Helical" evidence="7">
    <location>
        <begin position="203"/>
        <end position="224"/>
    </location>
</feature>
<dbReference type="InterPro" id="IPR035906">
    <property type="entry name" value="MetI-like_sf"/>
</dbReference>
<protein>
    <submittedName>
        <fullName evidence="9">ABC transporter permease</fullName>
    </submittedName>
</protein>
<evidence type="ECO:0000256" key="5">
    <source>
        <dbReference type="ARBA" id="ARBA00022989"/>
    </source>
</evidence>
<reference evidence="9 10" key="1">
    <citation type="submission" date="2021-03" db="EMBL/GenBank/DDBJ databases">
        <title>Enterococcal diversity collection.</title>
        <authorList>
            <person name="Gilmore M.S."/>
            <person name="Schwartzman J."/>
            <person name="Van Tyne D."/>
            <person name="Martin M."/>
            <person name="Earl A.M."/>
            <person name="Manson A.L."/>
            <person name="Straub T."/>
            <person name="Salamzade R."/>
            <person name="Saavedra J."/>
            <person name="Lebreton F."/>
            <person name="Prichula J."/>
            <person name="Schaufler K."/>
            <person name="Gaca A."/>
            <person name="Sgardioli B."/>
            <person name="Wagenaar J."/>
            <person name="Strong T."/>
        </authorList>
    </citation>
    <scope>NUCLEOTIDE SEQUENCE [LARGE SCALE GENOMIC DNA]</scope>
    <source>
        <strain evidence="9 10">MJM12</strain>
    </source>
</reference>
<dbReference type="PROSITE" id="PS50928">
    <property type="entry name" value="ABC_TM1"/>
    <property type="match status" value="1"/>
</dbReference>
<dbReference type="CDD" id="cd06261">
    <property type="entry name" value="TM_PBP2"/>
    <property type="match status" value="1"/>
</dbReference>
<keyword evidence="3" id="KW-1003">Cell membrane</keyword>
<keyword evidence="10" id="KW-1185">Reference proteome</keyword>
<dbReference type="SUPFAM" id="SSF161098">
    <property type="entry name" value="MetI-like"/>
    <property type="match status" value="1"/>
</dbReference>
<evidence type="ECO:0000313" key="10">
    <source>
        <dbReference type="Proteomes" id="UP000664256"/>
    </source>
</evidence>
<comment type="similarity">
    <text evidence="7">Belongs to the binding-protein-dependent transport system permease family.</text>
</comment>
<evidence type="ECO:0000256" key="7">
    <source>
        <dbReference type="RuleBase" id="RU363032"/>
    </source>
</evidence>
<name>A0ABS3H4D2_9ENTE</name>
<dbReference type="RefSeq" id="WP_206902519.1">
    <property type="nucleotide sequence ID" value="NZ_JAFLVT010000002.1"/>
</dbReference>
<feature type="transmembrane region" description="Helical" evidence="7">
    <location>
        <begin position="43"/>
        <end position="65"/>
    </location>
</feature>
<keyword evidence="5 7" id="KW-1133">Transmembrane helix</keyword>
<dbReference type="PANTHER" id="PTHR30151">
    <property type="entry name" value="ALKANE SULFONATE ABC TRANSPORTER-RELATED, MEMBRANE SUBUNIT"/>
    <property type="match status" value="1"/>
</dbReference>
<dbReference type="Gene3D" id="1.10.3720.10">
    <property type="entry name" value="MetI-like"/>
    <property type="match status" value="1"/>
</dbReference>
<comment type="subcellular location">
    <subcellularLocation>
        <location evidence="1 7">Cell membrane</location>
        <topology evidence="1 7">Multi-pass membrane protein</topology>
    </subcellularLocation>
</comment>
<evidence type="ECO:0000256" key="2">
    <source>
        <dbReference type="ARBA" id="ARBA00022448"/>
    </source>
</evidence>
<dbReference type="Pfam" id="PF00528">
    <property type="entry name" value="BPD_transp_1"/>
    <property type="match status" value="1"/>
</dbReference>
<feature type="transmembrane region" description="Helical" evidence="7">
    <location>
        <begin position="160"/>
        <end position="183"/>
    </location>
</feature>
<evidence type="ECO:0000313" key="9">
    <source>
        <dbReference type="EMBL" id="MBO0448312.1"/>
    </source>
</evidence>
<evidence type="ECO:0000259" key="8">
    <source>
        <dbReference type="PROSITE" id="PS50928"/>
    </source>
</evidence>
<evidence type="ECO:0000256" key="3">
    <source>
        <dbReference type="ARBA" id="ARBA00022475"/>
    </source>
</evidence>
<evidence type="ECO:0000256" key="4">
    <source>
        <dbReference type="ARBA" id="ARBA00022692"/>
    </source>
</evidence>
<comment type="caution">
    <text evidence="9">The sequence shown here is derived from an EMBL/GenBank/DDBJ whole genome shotgun (WGS) entry which is preliminary data.</text>
</comment>
<feature type="transmembrane region" description="Helical" evidence="7">
    <location>
        <begin position="77"/>
        <end position="101"/>
    </location>
</feature>
<organism evidence="9 10">
    <name type="scientific">Candidatus Enterococcus myersii</name>
    <dbReference type="NCBI Taxonomy" id="2815322"/>
    <lineage>
        <taxon>Bacteria</taxon>
        <taxon>Bacillati</taxon>
        <taxon>Bacillota</taxon>
        <taxon>Bacilli</taxon>
        <taxon>Lactobacillales</taxon>
        <taxon>Enterococcaceae</taxon>
        <taxon>Enterococcus</taxon>
    </lineage>
</organism>
<dbReference type="Proteomes" id="UP000664256">
    <property type="component" value="Unassembled WGS sequence"/>
</dbReference>
<keyword evidence="6 7" id="KW-0472">Membrane</keyword>
<evidence type="ECO:0000256" key="6">
    <source>
        <dbReference type="ARBA" id="ARBA00023136"/>
    </source>
</evidence>
<keyword evidence="2 7" id="KW-0813">Transport</keyword>
<proteinExistence type="inferred from homology"/>
<dbReference type="EMBL" id="JAFLVT010000002">
    <property type="protein sequence ID" value="MBO0448312.1"/>
    <property type="molecule type" value="Genomic_DNA"/>
</dbReference>
<evidence type="ECO:0000256" key="1">
    <source>
        <dbReference type="ARBA" id="ARBA00004651"/>
    </source>
</evidence>
<keyword evidence="4 7" id="KW-0812">Transmembrane</keyword>
<feature type="domain" description="ABC transmembrane type-1" evidence="8">
    <location>
        <begin position="37"/>
        <end position="228"/>
    </location>
</feature>
<gene>
    <name evidence="9" type="ORF">JZO76_02065</name>
</gene>
<dbReference type="InterPro" id="IPR000515">
    <property type="entry name" value="MetI-like"/>
</dbReference>
<sequence>MILAVWQFVTVKNIVPAFMLPSPKAVLQALLTDWPQLAANAKVTLLEAILGLLAGVLLGFVLAVIMDHIHWLKQAIYPLLVLSQTIPTVALAPLLIIWLGFGILPKVVLIILTIFFPVALSLLNGFAAIDPDEILLLQSMGAKSYQIFWHIKLPASLGSFFAALKIAVTYALIGAVVSEWLGGFEGLGVYMTRVRKSYSFDKMFAVIFLISALSLLLLGAVLVLEKISMPWKKEQK</sequence>
<dbReference type="PANTHER" id="PTHR30151:SF20">
    <property type="entry name" value="ABC TRANSPORTER PERMEASE PROTEIN HI_0355-RELATED"/>
    <property type="match status" value="1"/>
</dbReference>